<feature type="repeat" description="ANK" evidence="3">
    <location>
        <begin position="9"/>
        <end position="41"/>
    </location>
</feature>
<dbReference type="PANTHER" id="PTHR46680:SF2">
    <property type="entry name" value="NF-KAPPA-B INHIBITOR ZETA"/>
    <property type="match status" value="1"/>
</dbReference>
<evidence type="ECO:0000256" key="2">
    <source>
        <dbReference type="ARBA" id="ARBA00023043"/>
    </source>
</evidence>
<accession>A0ABZ1X3U4</accession>
<dbReference type="PROSITE" id="PS50088">
    <property type="entry name" value="ANK_REPEAT"/>
    <property type="match status" value="1"/>
</dbReference>
<name>A0ABZ1X3U4_9ACTN</name>
<dbReference type="Gene3D" id="1.25.40.20">
    <property type="entry name" value="Ankyrin repeat-containing domain"/>
    <property type="match status" value="1"/>
</dbReference>
<dbReference type="InterPro" id="IPR036770">
    <property type="entry name" value="Ankyrin_rpt-contain_sf"/>
</dbReference>
<reference evidence="4" key="1">
    <citation type="submission" date="2022-10" db="EMBL/GenBank/DDBJ databases">
        <title>The complete genomes of actinobacterial strains from the NBC collection.</title>
        <authorList>
            <person name="Joergensen T.S."/>
            <person name="Alvarez Arevalo M."/>
            <person name="Sterndorff E.B."/>
            <person name="Faurdal D."/>
            <person name="Vuksanovic O."/>
            <person name="Mourched A.-S."/>
            <person name="Charusanti P."/>
            <person name="Shaw S."/>
            <person name="Blin K."/>
            <person name="Weber T."/>
        </authorList>
    </citation>
    <scope>NUCLEOTIDE SEQUENCE</scope>
    <source>
        <strain evidence="4">NBC_00686</strain>
    </source>
</reference>
<evidence type="ECO:0000313" key="4">
    <source>
        <dbReference type="EMBL" id="WUT46232.1"/>
    </source>
</evidence>
<dbReference type="InterPro" id="IPR051070">
    <property type="entry name" value="NF-kappa-B_inhibitor"/>
</dbReference>
<dbReference type="InterPro" id="IPR002110">
    <property type="entry name" value="Ankyrin_rpt"/>
</dbReference>
<sequence length="118" mass="12960">MQRADSEQYEMSPVHVAVEMDDLAQLTRLLHTGADPDEFDGHSGWTPLLRAIDGEADGAVQTGEPLEAACTAVLLAYGADPEHPSRDGLTPLHLAFQIRHDLAVRLIEAHIARRRSKE</sequence>
<dbReference type="Proteomes" id="UP001432168">
    <property type="component" value="Chromosome"/>
</dbReference>
<evidence type="ECO:0000256" key="3">
    <source>
        <dbReference type="PROSITE-ProRule" id="PRU00023"/>
    </source>
</evidence>
<dbReference type="SUPFAM" id="SSF48403">
    <property type="entry name" value="Ankyrin repeat"/>
    <property type="match status" value="1"/>
</dbReference>
<dbReference type="Pfam" id="PF13637">
    <property type="entry name" value="Ank_4"/>
    <property type="match status" value="1"/>
</dbReference>
<dbReference type="SMART" id="SM00248">
    <property type="entry name" value="ANK"/>
    <property type="match status" value="3"/>
</dbReference>
<dbReference type="PANTHER" id="PTHR46680">
    <property type="entry name" value="NF-KAPPA-B INHIBITOR ALPHA"/>
    <property type="match status" value="1"/>
</dbReference>
<dbReference type="RefSeq" id="WP_329267307.1">
    <property type="nucleotide sequence ID" value="NZ_CP109011.1"/>
</dbReference>
<keyword evidence="1" id="KW-0677">Repeat</keyword>
<protein>
    <submittedName>
        <fullName evidence="4">Ankyrin repeat domain-containing protein</fullName>
    </submittedName>
</protein>
<dbReference type="EMBL" id="CP109011">
    <property type="protein sequence ID" value="WUT46232.1"/>
    <property type="molecule type" value="Genomic_DNA"/>
</dbReference>
<keyword evidence="5" id="KW-1185">Reference proteome</keyword>
<evidence type="ECO:0000313" key="5">
    <source>
        <dbReference type="Proteomes" id="UP001432168"/>
    </source>
</evidence>
<evidence type="ECO:0000256" key="1">
    <source>
        <dbReference type="ARBA" id="ARBA00022737"/>
    </source>
</evidence>
<gene>
    <name evidence="4" type="ORF">OG929_29780</name>
</gene>
<keyword evidence="2 3" id="KW-0040">ANK repeat</keyword>
<organism evidence="4 5">
    <name type="scientific">Streptomyces pseudovenezuelae</name>
    <dbReference type="NCBI Taxonomy" id="67350"/>
    <lineage>
        <taxon>Bacteria</taxon>
        <taxon>Bacillati</taxon>
        <taxon>Actinomycetota</taxon>
        <taxon>Actinomycetes</taxon>
        <taxon>Kitasatosporales</taxon>
        <taxon>Streptomycetaceae</taxon>
        <taxon>Streptomyces</taxon>
        <taxon>Streptomyces aurantiacus group</taxon>
    </lineage>
</organism>
<proteinExistence type="predicted"/>